<keyword evidence="1" id="KW-0812">Transmembrane</keyword>
<proteinExistence type="predicted"/>
<accession>A0A345Z430</accession>
<dbReference type="AlphaFoldDB" id="A0A345Z430"/>
<evidence type="ECO:0000256" key="1">
    <source>
        <dbReference type="SAM" id="Phobius"/>
    </source>
</evidence>
<dbReference type="RefSeq" id="WP_115558261.1">
    <property type="nucleotide sequence ID" value="NZ_CP031376.1"/>
</dbReference>
<organism evidence="2 3">
    <name type="scientific">Spiroplasma alleghenense</name>
    <dbReference type="NCBI Taxonomy" id="216931"/>
    <lineage>
        <taxon>Bacteria</taxon>
        <taxon>Bacillati</taxon>
        <taxon>Mycoplasmatota</taxon>
        <taxon>Mollicutes</taxon>
        <taxon>Entomoplasmatales</taxon>
        <taxon>Spiroplasmataceae</taxon>
        <taxon>Spiroplasma</taxon>
    </lineage>
</organism>
<dbReference type="KEGG" id="salx:SALLE_v1c06890"/>
<gene>
    <name evidence="2" type="ORF">SALLE_v1c06890</name>
</gene>
<dbReference type="EMBL" id="CP031376">
    <property type="protein sequence ID" value="AXK51359.1"/>
    <property type="molecule type" value="Genomic_DNA"/>
</dbReference>
<feature type="transmembrane region" description="Helical" evidence="1">
    <location>
        <begin position="20"/>
        <end position="43"/>
    </location>
</feature>
<evidence type="ECO:0000313" key="2">
    <source>
        <dbReference type="EMBL" id="AXK51359.1"/>
    </source>
</evidence>
<evidence type="ECO:0000313" key="3">
    <source>
        <dbReference type="Proteomes" id="UP000254792"/>
    </source>
</evidence>
<reference evidence="2 3" key="1">
    <citation type="submission" date="2018-07" db="EMBL/GenBank/DDBJ databases">
        <title>Complete genome sequence of Spiroplasma alleghenense PLHS-1 (ATCC 51752).</title>
        <authorList>
            <person name="Chou L."/>
            <person name="Lee T.-Y."/>
            <person name="Tsai Y.-M."/>
            <person name="Kuo C.-H."/>
        </authorList>
    </citation>
    <scope>NUCLEOTIDE SEQUENCE [LARGE SCALE GENOMIC DNA]</scope>
    <source>
        <strain evidence="2 3">PLHS-1</strain>
    </source>
</reference>
<sequence length="112" mass="13195">MDFLVLLVTQEQWQQFGLDTLSGLLGGLFTSLILWFLTSRFLARVKHTKNVDRKLQAQRNQRKKTLSLKNPHYAKIHFIKSQLGNDIIDEKLFNQAQELDKFCRGENSKWME</sequence>
<keyword evidence="1" id="KW-0472">Membrane</keyword>
<keyword evidence="1" id="KW-1133">Transmembrane helix</keyword>
<dbReference type="Proteomes" id="UP000254792">
    <property type="component" value="Chromosome"/>
</dbReference>
<name>A0A345Z430_9MOLU</name>
<keyword evidence="3" id="KW-1185">Reference proteome</keyword>
<protein>
    <submittedName>
        <fullName evidence="2">Uncharacterized protein</fullName>
    </submittedName>
</protein>